<feature type="compositionally biased region" description="Basic and acidic residues" evidence="1">
    <location>
        <begin position="123"/>
        <end position="141"/>
    </location>
</feature>
<dbReference type="EMBL" id="JBCNJP010000017">
    <property type="protein sequence ID" value="KAK9065310.1"/>
    <property type="molecule type" value="Genomic_DNA"/>
</dbReference>
<keyword evidence="3" id="KW-1185">Reference proteome</keyword>
<dbReference type="PANTHER" id="PTHR35692">
    <property type="entry name" value="F26F24.11"/>
    <property type="match status" value="1"/>
</dbReference>
<sequence length="165" mass="18534">MANAFSFLKNSDDERAVKDVLSQAMDHSVLEQIVAINCSSFSTSDNFPSHLENRFRKLKSFPTATSVVAPHFPPSKSKSFRPQSSVDSNLKDQHHTSTNSVDFEQIPDLKKCSQKPSPSTNNLEEHEQFGDFEQIRDEKKASNSRSKPKSSTNVKSLKSKSWSNN</sequence>
<feature type="region of interest" description="Disordered" evidence="1">
    <location>
        <begin position="66"/>
        <end position="165"/>
    </location>
</feature>
<dbReference type="PANTHER" id="PTHR35692:SF1">
    <property type="entry name" value="F26F24.11"/>
    <property type="match status" value="1"/>
</dbReference>
<proteinExistence type="predicted"/>
<evidence type="ECO:0000313" key="3">
    <source>
        <dbReference type="Proteomes" id="UP001408789"/>
    </source>
</evidence>
<protein>
    <submittedName>
        <fullName evidence="2">Uncharacterized protein</fullName>
    </submittedName>
</protein>
<name>A0AAP0H0C0_9ASTR</name>
<gene>
    <name evidence="2" type="ORF">SSX86_016693</name>
</gene>
<evidence type="ECO:0000313" key="2">
    <source>
        <dbReference type="EMBL" id="KAK9065310.1"/>
    </source>
</evidence>
<organism evidence="2 3">
    <name type="scientific">Deinandra increscens subsp. villosa</name>
    <dbReference type="NCBI Taxonomy" id="3103831"/>
    <lineage>
        <taxon>Eukaryota</taxon>
        <taxon>Viridiplantae</taxon>
        <taxon>Streptophyta</taxon>
        <taxon>Embryophyta</taxon>
        <taxon>Tracheophyta</taxon>
        <taxon>Spermatophyta</taxon>
        <taxon>Magnoliopsida</taxon>
        <taxon>eudicotyledons</taxon>
        <taxon>Gunneridae</taxon>
        <taxon>Pentapetalae</taxon>
        <taxon>asterids</taxon>
        <taxon>campanulids</taxon>
        <taxon>Asterales</taxon>
        <taxon>Asteraceae</taxon>
        <taxon>Asteroideae</taxon>
        <taxon>Heliantheae alliance</taxon>
        <taxon>Madieae</taxon>
        <taxon>Madiinae</taxon>
        <taxon>Deinandra</taxon>
    </lineage>
</organism>
<accession>A0AAP0H0C0</accession>
<evidence type="ECO:0000256" key="1">
    <source>
        <dbReference type="SAM" id="MobiDB-lite"/>
    </source>
</evidence>
<reference evidence="2 3" key="1">
    <citation type="submission" date="2024-04" db="EMBL/GenBank/DDBJ databases">
        <title>The reference genome of an endangered Asteraceae, Deinandra increscens subsp. villosa, native to the Central Coast of California.</title>
        <authorList>
            <person name="Guilliams M."/>
            <person name="Hasenstab-Lehman K."/>
            <person name="Meyer R."/>
            <person name="Mcevoy S."/>
        </authorList>
    </citation>
    <scope>NUCLEOTIDE SEQUENCE [LARGE SCALE GENOMIC DNA]</scope>
    <source>
        <tissue evidence="2">Leaf</tissue>
    </source>
</reference>
<feature type="compositionally biased region" description="Polar residues" evidence="1">
    <location>
        <begin position="143"/>
        <end position="165"/>
    </location>
</feature>
<feature type="compositionally biased region" description="Polar residues" evidence="1">
    <location>
        <begin position="76"/>
        <end position="88"/>
    </location>
</feature>
<dbReference type="AlphaFoldDB" id="A0AAP0H0C0"/>
<dbReference type="Proteomes" id="UP001408789">
    <property type="component" value="Unassembled WGS sequence"/>
</dbReference>
<comment type="caution">
    <text evidence="2">The sequence shown here is derived from an EMBL/GenBank/DDBJ whole genome shotgun (WGS) entry which is preliminary data.</text>
</comment>